<dbReference type="Pfam" id="PF22817">
    <property type="entry name" value="ApeP-like"/>
    <property type="match status" value="1"/>
</dbReference>
<dbReference type="PANTHER" id="PTHR11228">
    <property type="entry name" value="RADICAL SAM DOMAIN PROTEIN"/>
    <property type="match status" value="1"/>
</dbReference>
<dbReference type="SUPFAM" id="SSF54637">
    <property type="entry name" value="Thioesterase/thiol ester dehydrase-isomerase"/>
    <property type="match status" value="1"/>
</dbReference>
<evidence type="ECO:0000259" key="5">
    <source>
        <dbReference type="PROSITE" id="PS51918"/>
    </source>
</evidence>
<dbReference type="GO" id="GO:0051536">
    <property type="term" value="F:iron-sulfur cluster binding"/>
    <property type="evidence" value="ECO:0007669"/>
    <property type="project" value="UniProtKB-KW"/>
</dbReference>
<dbReference type="InterPro" id="IPR029069">
    <property type="entry name" value="HotDog_dom_sf"/>
</dbReference>
<evidence type="ECO:0000313" key="6">
    <source>
        <dbReference type="EMBL" id="MPM45792.1"/>
    </source>
</evidence>
<dbReference type="SFLD" id="SFLDS00029">
    <property type="entry name" value="Radical_SAM"/>
    <property type="match status" value="1"/>
</dbReference>
<dbReference type="EMBL" id="VSSQ01011016">
    <property type="protein sequence ID" value="MPM45792.1"/>
    <property type="molecule type" value="Genomic_DNA"/>
</dbReference>
<dbReference type="InterPro" id="IPR050377">
    <property type="entry name" value="Radical_SAM_PqqE_MftC-like"/>
</dbReference>
<reference evidence="6" key="1">
    <citation type="submission" date="2019-08" db="EMBL/GenBank/DDBJ databases">
        <authorList>
            <person name="Kucharzyk K."/>
            <person name="Murdoch R.W."/>
            <person name="Higgins S."/>
            <person name="Loffler F."/>
        </authorList>
    </citation>
    <scope>NUCLEOTIDE SEQUENCE</scope>
</reference>
<dbReference type="SFLD" id="SFLDG01386">
    <property type="entry name" value="main_SPASM_domain-containing"/>
    <property type="match status" value="1"/>
</dbReference>
<dbReference type="Pfam" id="PF13186">
    <property type="entry name" value="SPASM"/>
    <property type="match status" value="1"/>
</dbReference>
<keyword evidence="3" id="KW-0408">Iron</keyword>
<dbReference type="GO" id="GO:0003824">
    <property type="term" value="F:catalytic activity"/>
    <property type="evidence" value="ECO:0007669"/>
    <property type="project" value="InterPro"/>
</dbReference>
<dbReference type="AlphaFoldDB" id="A0A644ZY91"/>
<keyword evidence="2" id="KW-0479">Metal-binding</keyword>
<name>A0A644ZY91_9ZZZZ</name>
<dbReference type="CDD" id="cd01335">
    <property type="entry name" value="Radical_SAM"/>
    <property type="match status" value="1"/>
</dbReference>
<dbReference type="InterPro" id="IPR023885">
    <property type="entry name" value="4Fe4S-binding_SPASM_dom"/>
</dbReference>
<organism evidence="6">
    <name type="scientific">bioreactor metagenome</name>
    <dbReference type="NCBI Taxonomy" id="1076179"/>
    <lineage>
        <taxon>unclassified sequences</taxon>
        <taxon>metagenomes</taxon>
        <taxon>ecological metagenomes</taxon>
    </lineage>
</organism>
<protein>
    <submittedName>
        <fullName evidence="6">Coenzyme PQQ synthesis protein E</fullName>
    </submittedName>
</protein>
<dbReference type="InterPro" id="IPR016776">
    <property type="entry name" value="ApeP-like_dehydratase"/>
</dbReference>
<feature type="domain" description="Radical SAM core" evidence="5">
    <location>
        <begin position="25"/>
        <end position="241"/>
    </location>
</feature>
<keyword evidence="1" id="KW-0949">S-adenosyl-L-methionine</keyword>
<proteinExistence type="predicted"/>
<dbReference type="SUPFAM" id="SSF102114">
    <property type="entry name" value="Radical SAM enzymes"/>
    <property type="match status" value="1"/>
</dbReference>
<dbReference type="InterPro" id="IPR007197">
    <property type="entry name" value="rSAM"/>
</dbReference>
<dbReference type="InterPro" id="IPR013785">
    <property type="entry name" value="Aldolase_TIM"/>
</dbReference>
<accession>A0A644ZY91</accession>
<gene>
    <name evidence="6" type="primary">pqqE_39</name>
    <name evidence="6" type="ORF">SDC9_92484</name>
</gene>
<comment type="caution">
    <text evidence="6">The sequence shown here is derived from an EMBL/GenBank/DDBJ whole genome shotgun (WGS) entry which is preliminary data.</text>
</comment>
<dbReference type="PANTHER" id="PTHR11228:SF34">
    <property type="entry name" value="TUNGSTEN-CONTAINING ALDEHYDE FERREDOXIN OXIDOREDUCTASE COFACTOR MODIFYING PROTEIN"/>
    <property type="match status" value="1"/>
</dbReference>
<dbReference type="GO" id="GO:0046872">
    <property type="term" value="F:metal ion binding"/>
    <property type="evidence" value="ECO:0007669"/>
    <property type="project" value="UniProtKB-KW"/>
</dbReference>
<evidence type="ECO:0000256" key="4">
    <source>
        <dbReference type="ARBA" id="ARBA00023014"/>
    </source>
</evidence>
<sequence>MTMTHEFSAAIFDFSDEAIRQAAAAGRLLAMEIEFNRACNYRCPYCYAGEPQVELPCMSSEEIDSVIRQAAALGVRKLVVLGGEPLLYQGLGEKLALIAECGMVAEVFTNGALLTPELAALFYRYRARVVLKFNSLRPEVQERMTGVPGALDKALRALEILRQSGYAKPGLLAASSVICSENVDDMPSLWRWLRIHDIIPYFEIMTPQGRMLQNRYLHVAPRRLREVFEEIAAIDREFGRDWEPQPPLVGGKCFRHLYSCLVNASGEVLPCVGVTTVLGNIRERPVAQILSESSVIRDLKDYRNKLKGPCRRCAKSEECYGCRGAAYQMTGDYLGSDPLCWLNADRQHEIRFLPHDARGLLPHGAPMGMIDTVLQSGEETLLQAEIRPDNRFLDSAGIFDRAAVPELAAQAAAAAEGFREDGRIVPGMLVGISNVAFAADIVRGDRLIVAIRETGRLNEWHIVKFRIVRETDGAQLASGDLKLCVSAS</sequence>
<evidence type="ECO:0000256" key="2">
    <source>
        <dbReference type="ARBA" id="ARBA00022723"/>
    </source>
</evidence>
<dbReference type="Gene3D" id="3.20.20.70">
    <property type="entry name" value="Aldolase class I"/>
    <property type="match status" value="1"/>
</dbReference>
<evidence type="ECO:0000256" key="1">
    <source>
        <dbReference type="ARBA" id="ARBA00022691"/>
    </source>
</evidence>
<dbReference type="Pfam" id="PF04055">
    <property type="entry name" value="Radical_SAM"/>
    <property type="match status" value="1"/>
</dbReference>
<dbReference type="SMART" id="SM00729">
    <property type="entry name" value="Elp3"/>
    <property type="match status" value="1"/>
</dbReference>
<dbReference type="InterPro" id="IPR058240">
    <property type="entry name" value="rSAM_sf"/>
</dbReference>
<dbReference type="NCBIfam" id="TIGR04085">
    <property type="entry name" value="rSAM_more_4Fe4S"/>
    <property type="match status" value="1"/>
</dbReference>
<dbReference type="SFLD" id="SFLDG01067">
    <property type="entry name" value="SPASM/twitch_domain_containing"/>
    <property type="match status" value="1"/>
</dbReference>
<keyword evidence="4" id="KW-0411">Iron-sulfur</keyword>
<dbReference type="PROSITE" id="PS51918">
    <property type="entry name" value="RADICAL_SAM"/>
    <property type="match status" value="1"/>
</dbReference>
<dbReference type="Gene3D" id="3.10.129.10">
    <property type="entry name" value="Hotdog Thioesterase"/>
    <property type="match status" value="1"/>
</dbReference>
<dbReference type="InterPro" id="IPR006638">
    <property type="entry name" value="Elp3/MiaA/NifB-like_rSAM"/>
</dbReference>
<evidence type="ECO:0000256" key="3">
    <source>
        <dbReference type="ARBA" id="ARBA00023004"/>
    </source>
</evidence>